<name>A0A4P9ZGL9_9ASCO</name>
<comment type="function">
    <text evidence="1">Component of the RIX1 complex required for processing of ITS2 sequences from 35S pre-rRNA and the nucleoplasmic transit of the pre-60S ribosomal subunits. Regulates pre-60S association of the critical remodeling factor MDN1.</text>
</comment>
<evidence type="ECO:0000256" key="3">
    <source>
        <dbReference type="ARBA" id="ARBA00010511"/>
    </source>
</evidence>
<dbReference type="PANTHER" id="PTHR34105:SF1">
    <property type="entry name" value="PROLINE-, GLUTAMIC ACID- AND LEUCINE-RICH PROTEIN 1"/>
    <property type="match status" value="1"/>
</dbReference>
<organism evidence="8 9">
    <name type="scientific">Metschnikowia bicuspidata</name>
    <dbReference type="NCBI Taxonomy" id="27322"/>
    <lineage>
        <taxon>Eukaryota</taxon>
        <taxon>Fungi</taxon>
        <taxon>Dikarya</taxon>
        <taxon>Ascomycota</taxon>
        <taxon>Saccharomycotina</taxon>
        <taxon>Pichiomycetes</taxon>
        <taxon>Metschnikowiaceae</taxon>
        <taxon>Metschnikowia</taxon>
    </lineage>
</organism>
<protein>
    <recommendedName>
        <fullName evidence="4">Pre-rRNA-processing protein RIX1</fullName>
    </recommendedName>
</protein>
<feature type="non-terminal residue" evidence="8">
    <location>
        <position position="482"/>
    </location>
</feature>
<dbReference type="PANTHER" id="PTHR34105">
    <property type="entry name" value="PROLINE-, GLUTAMIC ACID- AND LEUCINE-RICH PROTEIN 1"/>
    <property type="match status" value="1"/>
</dbReference>
<proteinExistence type="inferred from homology"/>
<evidence type="ECO:0000256" key="6">
    <source>
        <dbReference type="ARBA" id="ARBA00023242"/>
    </source>
</evidence>
<sequence length="482" mass="52388">MSSPLLAVIAELKQTPDSAVPVLRTLHEESAALASLSKVDLRHLTSRTIALIHKHERHAIWCGASIAHVLVDCPAVLTSEAGALFAALLKAWDSVARNTTVARAVAECLNRLCDNIRGKPTLTREVLTPHLGALLAAYCLRMEEFPEVLVPALQTLVREHPTTSRPHANKIRARLLAFVAESRFVTCPETVRAAVCALLATLALVEKDGPEKMWAQDVARIVATTARTLAVYASFLAVGDDEDATRVLRDLAALDPADIFPPLSIDINSPASILALLTRVDLLLQLLRGYLFLRTSYTVAVPLGQVLGLLDACFAINTRYVPFRREVRDAAARQYVSLALARTHEAALRVLGALPAYFSSALVPHLPRVLAALELLVFLDHNRIDAERTFAHEVLACAIVRTASCYLALTAYVRDFSSLSRVVDLAMFLVEPRARPASLHKAQSPACAPAHSRAARKSAKKGGSAAIADLLSHENLFRRNVP</sequence>
<dbReference type="Proteomes" id="UP000268321">
    <property type="component" value="Unassembled WGS sequence"/>
</dbReference>
<dbReference type="OrthoDB" id="20900at2759"/>
<keyword evidence="9" id="KW-1185">Reference proteome</keyword>
<dbReference type="Pfam" id="PF08167">
    <property type="entry name" value="RIX1"/>
    <property type="match status" value="1"/>
</dbReference>
<evidence type="ECO:0000313" key="8">
    <source>
        <dbReference type="EMBL" id="RKP32083.1"/>
    </source>
</evidence>
<comment type="subcellular location">
    <subcellularLocation>
        <location evidence="2">Nucleus</location>
    </subcellularLocation>
</comment>
<dbReference type="AlphaFoldDB" id="A0A4P9ZGL9"/>
<dbReference type="EMBL" id="ML004434">
    <property type="protein sequence ID" value="RKP32083.1"/>
    <property type="molecule type" value="Genomic_DNA"/>
</dbReference>
<dbReference type="InterPro" id="IPR016024">
    <property type="entry name" value="ARM-type_fold"/>
</dbReference>
<feature type="domain" description="Pre-rRNA-processing protein RIX1 N-terminal" evidence="7">
    <location>
        <begin position="5"/>
        <end position="183"/>
    </location>
</feature>
<keyword evidence="5" id="KW-0698">rRNA processing</keyword>
<evidence type="ECO:0000256" key="2">
    <source>
        <dbReference type="ARBA" id="ARBA00004123"/>
    </source>
</evidence>
<evidence type="ECO:0000256" key="4">
    <source>
        <dbReference type="ARBA" id="ARBA00021502"/>
    </source>
</evidence>
<gene>
    <name evidence="8" type="ORF">METBISCDRAFT_2502</name>
</gene>
<comment type="similarity">
    <text evidence="3">Belongs to the RIX1/PELP1 family.</text>
</comment>
<accession>A0A4P9ZGL9</accession>
<reference evidence="9" key="1">
    <citation type="journal article" date="2018" name="Nat. Microbiol.">
        <title>Leveraging single-cell genomics to expand the fungal tree of life.</title>
        <authorList>
            <person name="Ahrendt S.R."/>
            <person name="Quandt C.A."/>
            <person name="Ciobanu D."/>
            <person name="Clum A."/>
            <person name="Salamov A."/>
            <person name="Andreopoulos B."/>
            <person name="Cheng J.F."/>
            <person name="Woyke T."/>
            <person name="Pelin A."/>
            <person name="Henrissat B."/>
            <person name="Reynolds N.K."/>
            <person name="Benny G.L."/>
            <person name="Smith M.E."/>
            <person name="James T.Y."/>
            <person name="Grigoriev I.V."/>
        </authorList>
    </citation>
    <scope>NUCLEOTIDE SEQUENCE [LARGE SCALE GENOMIC DNA]</scope>
    <source>
        <strain evidence="9">Baker2002</strain>
    </source>
</reference>
<evidence type="ECO:0000313" key="9">
    <source>
        <dbReference type="Proteomes" id="UP000268321"/>
    </source>
</evidence>
<evidence type="ECO:0000256" key="1">
    <source>
        <dbReference type="ARBA" id="ARBA00003770"/>
    </source>
</evidence>
<keyword evidence="6" id="KW-0539">Nucleus</keyword>
<dbReference type="InterPro" id="IPR012583">
    <property type="entry name" value="RIX1_N"/>
</dbReference>
<evidence type="ECO:0000256" key="5">
    <source>
        <dbReference type="ARBA" id="ARBA00022552"/>
    </source>
</evidence>
<dbReference type="GO" id="GO:0006364">
    <property type="term" value="P:rRNA processing"/>
    <property type="evidence" value="ECO:0007669"/>
    <property type="project" value="UniProtKB-KW"/>
</dbReference>
<dbReference type="SUPFAM" id="SSF48371">
    <property type="entry name" value="ARM repeat"/>
    <property type="match status" value="1"/>
</dbReference>
<evidence type="ECO:0000259" key="7">
    <source>
        <dbReference type="Pfam" id="PF08167"/>
    </source>
</evidence>
<dbReference type="GO" id="GO:0005634">
    <property type="term" value="C:nucleus"/>
    <property type="evidence" value="ECO:0007669"/>
    <property type="project" value="UniProtKB-SubCell"/>
</dbReference>